<dbReference type="GO" id="GO:0005634">
    <property type="term" value="C:nucleus"/>
    <property type="evidence" value="ECO:0007669"/>
    <property type="project" value="UniProtKB-SubCell"/>
</dbReference>
<dbReference type="SUPFAM" id="SSF53098">
    <property type="entry name" value="Ribonuclease H-like"/>
    <property type="match status" value="1"/>
</dbReference>
<protein>
    <recommendedName>
        <fullName evidence="7">DUF659 domain-containing protein</fullName>
    </recommendedName>
</protein>
<dbReference type="PANTHER" id="PTHR46481:SF10">
    <property type="entry name" value="ZINC FINGER BED DOMAIN-CONTAINING PROTEIN 39"/>
    <property type="match status" value="1"/>
</dbReference>
<dbReference type="EnsemblMetazoa" id="Aqu2.1.22462_001">
    <property type="protein sequence ID" value="Aqu2.1.22462_001"/>
    <property type="gene ID" value="Aqu2.1.22462"/>
</dbReference>
<dbReference type="SUPFAM" id="SSF140996">
    <property type="entry name" value="Hermes dimerisation domain"/>
    <property type="match status" value="1"/>
</dbReference>
<dbReference type="PANTHER" id="PTHR46481">
    <property type="entry name" value="ZINC FINGER BED DOMAIN-CONTAINING PROTEIN 4"/>
    <property type="match status" value="1"/>
</dbReference>
<name>A0A1X7U3K0_AMPQE</name>
<dbReference type="InterPro" id="IPR052035">
    <property type="entry name" value="ZnF_BED_domain_contain"/>
</dbReference>
<evidence type="ECO:0000256" key="5">
    <source>
        <dbReference type="ARBA" id="ARBA00023242"/>
    </source>
</evidence>
<dbReference type="eggNOG" id="KOG1121">
    <property type="taxonomic scope" value="Eukaryota"/>
</dbReference>
<dbReference type="OrthoDB" id="10051975at2759"/>
<proteinExistence type="predicted"/>
<keyword evidence="4" id="KW-0862">Zinc</keyword>
<dbReference type="InParanoid" id="A0A1X7U3K0"/>
<dbReference type="STRING" id="400682.A0A1X7U3K0"/>
<keyword evidence="5" id="KW-0539">Nucleus</keyword>
<keyword evidence="2" id="KW-0479">Metal-binding</keyword>
<dbReference type="InterPro" id="IPR012337">
    <property type="entry name" value="RNaseH-like_sf"/>
</dbReference>
<dbReference type="AlphaFoldDB" id="A0A1X7U3K0"/>
<accession>A0A1X7U3K0</accession>
<organism evidence="6">
    <name type="scientific">Amphimedon queenslandica</name>
    <name type="common">Sponge</name>
    <dbReference type="NCBI Taxonomy" id="400682"/>
    <lineage>
        <taxon>Eukaryota</taxon>
        <taxon>Metazoa</taxon>
        <taxon>Porifera</taxon>
        <taxon>Demospongiae</taxon>
        <taxon>Heteroscleromorpha</taxon>
        <taxon>Haplosclerida</taxon>
        <taxon>Niphatidae</taxon>
        <taxon>Amphimedon</taxon>
    </lineage>
</organism>
<reference evidence="6" key="1">
    <citation type="submission" date="2017-05" db="UniProtKB">
        <authorList>
            <consortium name="EnsemblMetazoa"/>
        </authorList>
    </citation>
    <scope>IDENTIFICATION</scope>
</reference>
<comment type="subcellular location">
    <subcellularLocation>
        <location evidence="1">Nucleus</location>
    </subcellularLocation>
</comment>
<sequence length="169" mass="19447">MEEEKVKEKGKGKRQAAVDGLFERQRPYSLDHYKSKALSYRIAEMMAVDLQPFSLVEDPGFCRLMKEADPRYSIPSRRYFSDVLIPQIHTKITSLVSQLLKSTQYISVTTDIWSSGHSHHSFMSLVAHFIVFESFEKKSLMLSCWKFDESHTAENISSSIYSPGTLEQN</sequence>
<evidence type="ECO:0000256" key="1">
    <source>
        <dbReference type="ARBA" id="ARBA00004123"/>
    </source>
</evidence>
<dbReference type="GO" id="GO:0008270">
    <property type="term" value="F:zinc ion binding"/>
    <property type="evidence" value="ECO:0007669"/>
    <property type="project" value="UniProtKB-KW"/>
</dbReference>
<keyword evidence="3" id="KW-0863">Zinc-finger</keyword>
<evidence type="ECO:0000256" key="3">
    <source>
        <dbReference type="ARBA" id="ARBA00022771"/>
    </source>
</evidence>
<evidence type="ECO:0000256" key="4">
    <source>
        <dbReference type="ARBA" id="ARBA00022833"/>
    </source>
</evidence>
<evidence type="ECO:0000313" key="6">
    <source>
        <dbReference type="EnsemblMetazoa" id="Aqu2.1.22462_001"/>
    </source>
</evidence>
<evidence type="ECO:0000256" key="2">
    <source>
        <dbReference type="ARBA" id="ARBA00022723"/>
    </source>
</evidence>
<evidence type="ECO:0008006" key="7">
    <source>
        <dbReference type="Google" id="ProtNLM"/>
    </source>
</evidence>